<organism evidence="2 3">
    <name type="scientific">Novosphingobium pentaromativorans US6-1</name>
    <dbReference type="NCBI Taxonomy" id="1088721"/>
    <lineage>
        <taxon>Bacteria</taxon>
        <taxon>Pseudomonadati</taxon>
        <taxon>Pseudomonadota</taxon>
        <taxon>Alphaproteobacteria</taxon>
        <taxon>Sphingomonadales</taxon>
        <taxon>Sphingomonadaceae</taxon>
        <taxon>Novosphingobium</taxon>
    </lineage>
</organism>
<dbReference type="AlphaFoldDB" id="G6ECP9"/>
<proteinExistence type="predicted"/>
<reference evidence="2 3" key="1">
    <citation type="journal article" date="2012" name="J. Bacteriol.">
        <title>Genome sequence of benzo(a)pyrene-degrading bacterium Novosphingobium pentaromativorans US6-1.</title>
        <authorList>
            <person name="Luo Y.R."/>
            <person name="Kang S.G."/>
            <person name="Kim S.J."/>
            <person name="Kim M.R."/>
            <person name="Li N."/>
            <person name="Lee J.H."/>
            <person name="Kwon K.K."/>
        </authorList>
    </citation>
    <scope>NUCLEOTIDE SEQUENCE [LARGE SCALE GENOMIC DNA]</scope>
    <source>
        <strain evidence="2 3">US6-1</strain>
    </source>
</reference>
<keyword evidence="1" id="KW-0472">Membrane</keyword>
<dbReference type="InterPro" id="IPR021440">
    <property type="entry name" value="DUF3089"/>
</dbReference>
<dbReference type="STRING" id="1088721.JI59_09485"/>
<dbReference type="KEGG" id="npn:JI59_09485"/>
<keyword evidence="3" id="KW-1185">Reference proteome</keyword>
<comment type="caution">
    <text evidence="2">The sequence shown here is derived from an EMBL/GenBank/DDBJ whole genome shotgun (WGS) entry which is preliminary data.</text>
</comment>
<evidence type="ECO:0000256" key="1">
    <source>
        <dbReference type="SAM" id="Phobius"/>
    </source>
</evidence>
<dbReference type="RefSeq" id="WP_007013035.1">
    <property type="nucleotide sequence ID" value="NZ_AGFM01000029.1"/>
</dbReference>
<dbReference type="eggNOG" id="COG2267">
    <property type="taxonomic scope" value="Bacteria"/>
</dbReference>
<feature type="transmembrane region" description="Helical" evidence="1">
    <location>
        <begin position="5"/>
        <end position="27"/>
    </location>
</feature>
<sequence>MVRKFLYAVAAIIVLITVGRIALLFWAEDLTEMAFVPDVTFQPQPAMAMNAWDKSDMWIARPGMLPKADPSRYLPQGASLPAGKPLSAAVFFVHPTSYVEKNAWNASLNDQASRDLAGLYVKGMATPFNAADQLWAPRYRQAAIGAFLTDDPQADKAIDLAYGDVLAAFDAFIKTVPQDQPIVLAGHSQGSFLLRRLLRDRVAGTPLAERIAAAYIVGWPVSIDHDLPEMGLKPCDRPEQAGCVMSWLTVADPAETAQLVKAYVRRHGLDGQPLTQKTAQGVAIDSPFLCSNPLTGTRNGVADAQANLGTLVPDPASWNGELVRQIVPAACESDMFLHIGPPPKLDLGPYVLPGNNYHVYDYTLFWANIRADFERRIAAWQKQHS</sequence>
<dbReference type="OrthoDB" id="9794645at2"/>
<dbReference type="Proteomes" id="UP000004030">
    <property type="component" value="Unassembled WGS sequence"/>
</dbReference>
<dbReference type="InterPro" id="IPR029058">
    <property type="entry name" value="AB_hydrolase_fold"/>
</dbReference>
<name>G6ECP9_9SPHN</name>
<keyword evidence="1" id="KW-0812">Transmembrane</keyword>
<dbReference type="EMBL" id="AGFM01000029">
    <property type="protein sequence ID" value="EHJ60960.1"/>
    <property type="molecule type" value="Genomic_DNA"/>
</dbReference>
<dbReference type="SUPFAM" id="SSF53474">
    <property type="entry name" value="alpha/beta-Hydrolases"/>
    <property type="match status" value="1"/>
</dbReference>
<protein>
    <recommendedName>
        <fullName evidence="4">DUF3089 domain-containing protein</fullName>
    </recommendedName>
</protein>
<evidence type="ECO:0008006" key="4">
    <source>
        <dbReference type="Google" id="ProtNLM"/>
    </source>
</evidence>
<accession>G6ECP9</accession>
<gene>
    <name evidence="2" type="ORF">NSU_2120</name>
</gene>
<keyword evidence="1" id="KW-1133">Transmembrane helix</keyword>
<dbReference type="Pfam" id="PF11288">
    <property type="entry name" value="DUF3089"/>
    <property type="match status" value="1"/>
</dbReference>
<dbReference type="PATRIC" id="fig|1088721.3.peg.2099"/>
<evidence type="ECO:0000313" key="3">
    <source>
        <dbReference type="Proteomes" id="UP000004030"/>
    </source>
</evidence>
<dbReference type="ESTHER" id="9sphn-g6ecp9">
    <property type="family name" value="Duf_3089"/>
</dbReference>
<evidence type="ECO:0000313" key="2">
    <source>
        <dbReference type="EMBL" id="EHJ60960.1"/>
    </source>
</evidence>